<feature type="repeat" description="ANK" evidence="6">
    <location>
        <begin position="664"/>
        <end position="696"/>
    </location>
</feature>
<evidence type="ECO:0000256" key="10">
    <source>
        <dbReference type="SAM" id="Phobius"/>
    </source>
</evidence>
<comment type="caution">
    <text evidence="13">The sequence shown here is derived from an EMBL/GenBank/DDBJ whole genome shotgun (WGS) entry which is preliminary data.</text>
</comment>
<dbReference type="CDD" id="cd06224">
    <property type="entry name" value="REM"/>
    <property type="match status" value="1"/>
</dbReference>
<dbReference type="InterPro" id="IPR001895">
    <property type="entry name" value="RASGEF_cat_dom"/>
</dbReference>
<dbReference type="Pfam" id="PF07297">
    <property type="entry name" value="DPM2"/>
    <property type="match status" value="1"/>
</dbReference>
<keyword evidence="6" id="KW-0040">ANK repeat</keyword>
<evidence type="ECO:0000256" key="5">
    <source>
        <dbReference type="ARBA" id="ARBA00023136"/>
    </source>
</evidence>
<keyword evidence="2 7" id="KW-0344">Guanine-nucleotide releasing factor</keyword>
<dbReference type="SMART" id="SM00147">
    <property type="entry name" value="RasGEF"/>
    <property type="match status" value="1"/>
</dbReference>
<comment type="subcellular location">
    <subcellularLocation>
        <location evidence="1">Membrane</location>
        <topology evidence="1">Multi-pass membrane protein</topology>
    </subcellularLocation>
</comment>
<evidence type="ECO:0000256" key="8">
    <source>
        <dbReference type="SAM" id="Coils"/>
    </source>
</evidence>
<feature type="coiled-coil region" evidence="8">
    <location>
        <begin position="883"/>
        <end position="938"/>
    </location>
</feature>
<evidence type="ECO:0000256" key="1">
    <source>
        <dbReference type="ARBA" id="ARBA00004141"/>
    </source>
</evidence>
<feature type="domain" description="Ras-GEF" evidence="11">
    <location>
        <begin position="1175"/>
        <end position="1408"/>
    </location>
</feature>
<dbReference type="InterPro" id="IPR036770">
    <property type="entry name" value="Ankyrin_rpt-contain_sf"/>
</dbReference>
<feature type="coiled-coil region" evidence="8">
    <location>
        <begin position="158"/>
        <end position="400"/>
    </location>
</feature>
<dbReference type="PROSITE" id="PS50297">
    <property type="entry name" value="ANK_REP_REGION"/>
    <property type="match status" value="2"/>
</dbReference>
<evidence type="ECO:0000256" key="3">
    <source>
        <dbReference type="ARBA" id="ARBA00022692"/>
    </source>
</evidence>
<evidence type="ECO:0000259" key="12">
    <source>
        <dbReference type="PROSITE" id="PS50212"/>
    </source>
</evidence>
<sequence>MSRDDLVDKLRAALALVETLKAENTGYRDALDTLKASCGLLEEQHDAAVRELDIATKEKEMLEQDSAQATEFWRKQLEDRERELADIKSKCSPPSVEAIRLEVRGELEETYRAKSLLVARDAEKYRELYYKSRREVESLRMDLDQKSASSERAMQELKRMHAEDLRQWEAKLVALQQTMDAESDTERLRVCQREKTELELRVSSLISELDEVRAEKEQLTLEAKQNERTFKRQLAEQLSEAKNLQAEKDSLLARLASVEQDLSHSMRRQDELTTENASLTKELDKTKSRLEQSVHEFNVTVSDMKLATLKERDDSNNQISQLKEKTVELKSSIKTLNGTIQDLRQKQSSSEKEFMERIRLAREEEWSKISALESEKSEEHDRLKKEIQELTAQQDALHAANRGLVAEKEHLQSECGHLQTRSQELDTQLSATSGNLEVYKRQSQTLSDKVASLEAALQSRTHDLETVQDQLDKEREAHMHNMERQKHALVQERFQFTQRIESLTKDNVQLVEKIQELDALLDQQRKLLEGKILTFKEKAKAYKAEAGTLRKSLEDEHKRSRRQLDEMRQRQQSFMTFLQTEGLREMDLIAAASRSDAVAMRRLLEGGGGGGGGNGGGSSGIDVNTASHEDGRTALHVATTVGSLACVEILLRQPTINIDAADNAGNTALHLAAACREVDVLRMLLSHGADLFVKNKAGNRASEYTQDTNIEMMLQERMTAARNAAQWKKTQLGQLESELPSDVGKLKELCVDLLINQNVFEERCKQAAGIPDRETGEKYLGQLQYWQDEIERQASTISYLKLRIQVLETTAAQQEEYYKHNLNELTRHQKEQIHAIFKRAEETERAFLAYQKKHSEELAKANQMRGEGGMKENDRGKVAPASEDELRQEVFQLRQQLDEAMAQRVTIEGRLKLIENLKSLAENEVNDLRSEIEKTRRNMTEKVMSQIEEGQQEQNKKDEKDESLGEIIFIKNDAGQKSVKAGTVDKLVERLLDPNTYDNQYVQAMLFTHTVYMDSKDLLEKVAKLCRDNIASAKAAATEGVAPQTSTPIILKAVNMVKYWIEQYWSDFQSNPVLMQLLNTFLDSLENPKLVQMIKTVINRKVNGVEAPVIEMPSQFPKPILPKVLIKRASTDMMAARETRTPDTATRPVSAPWNAFGKKSDMNIDDLKLKLADLDALEVARQLTLIEFELFNAIKARLCSPREFLDLAWMKDDKETRAPNIIRMVRWSNHVVHWLVSEIVAVKDNIKQRAAMMEKIIMVAQHLEKLNNFNGVKEVLAALQSSAVYRLKKTKELIGGKFIKIFEELKKLTSSELNYKLLRTKVHAVEPPLIPFPGVYQGDLVFLETCGKTKLEGGLVNFQKFQKITSYVLELQTYQQVPYQLGPVPEIQEFLRSFPVLDDDQAYGLSLHVLLLISMLVFTYYSAWVFLLPFVREDHPLHNYFLPSEWAILIPVGLLVVGLTGIFGFISMVLLKTSAKKKLS</sequence>
<evidence type="ECO:0008006" key="15">
    <source>
        <dbReference type="Google" id="ProtNLM"/>
    </source>
</evidence>
<organism evidence="13 14">
    <name type="scientific">Polyrhizophydium stewartii</name>
    <dbReference type="NCBI Taxonomy" id="2732419"/>
    <lineage>
        <taxon>Eukaryota</taxon>
        <taxon>Fungi</taxon>
        <taxon>Fungi incertae sedis</taxon>
        <taxon>Chytridiomycota</taxon>
        <taxon>Chytridiomycota incertae sedis</taxon>
        <taxon>Chytridiomycetes</taxon>
        <taxon>Rhizophydiales</taxon>
        <taxon>Rhizophydiales incertae sedis</taxon>
        <taxon>Polyrhizophydium</taxon>
    </lineage>
</organism>
<dbReference type="InterPro" id="IPR008937">
    <property type="entry name" value="Ras-like_GEF"/>
</dbReference>
<dbReference type="Pfam" id="PF12796">
    <property type="entry name" value="Ank_2"/>
    <property type="match status" value="1"/>
</dbReference>
<keyword evidence="3 10" id="KW-0812">Transmembrane</keyword>
<feature type="transmembrane region" description="Helical" evidence="10">
    <location>
        <begin position="1446"/>
        <end position="1471"/>
    </location>
</feature>
<feature type="domain" description="N-terminal Ras-GEF" evidence="12">
    <location>
        <begin position="975"/>
        <end position="1105"/>
    </location>
</feature>
<name>A0ABR4N0K4_9FUNG</name>
<dbReference type="Proteomes" id="UP001527925">
    <property type="component" value="Unassembled WGS sequence"/>
</dbReference>
<evidence type="ECO:0000256" key="9">
    <source>
        <dbReference type="SAM" id="MobiDB-lite"/>
    </source>
</evidence>
<gene>
    <name evidence="13" type="ORF">HK105_207485</name>
</gene>
<dbReference type="SMART" id="SM00248">
    <property type="entry name" value="ANK"/>
    <property type="match status" value="2"/>
</dbReference>
<dbReference type="PROSITE" id="PS50212">
    <property type="entry name" value="RASGEF_NTER"/>
    <property type="match status" value="1"/>
</dbReference>
<evidence type="ECO:0000256" key="4">
    <source>
        <dbReference type="ARBA" id="ARBA00022989"/>
    </source>
</evidence>
<keyword evidence="4 10" id="KW-1133">Transmembrane helix</keyword>
<evidence type="ECO:0000313" key="13">
    <source>
        <dbReference type="EMBL" id="KAL2913030.1"/>
    </source>
</evidence>
<feature type="region of interest" description="Disordered" evidence="9">
    <location>
        <begin position="942"/>
        <end position="961"/>
    </location>
</feature>
<dbReference type="CDD" id="cd00155">
    <property type="entry name" value="RasGEF"/>
    <property type="match status" value="1"/>
</dbReference>
<keyword evidence="8" id="KW-0175">Coiled coil</keyword>
<dbReference type="SUPFAM" id="SSF48403">
    <property type="entry name" value="Ankyrin repeat"/>
    <property type="match status" value="1"/>
</dbReference>
<feature type="coiled-coil region" evidence="8">
    <location>
        <begin position="3"/>
        <end position="65"/>
    </location>
</feature>
<dbReference type="PROSITE" id="PS50088">
    <property type="entry name" value="ANK_REPEAT"/>
    <property type="match status" value="2"/>
</dbReference>
<evidence type="ECO:0000259" key="11">
    <source>
        <dbReference type="PROSITE" id="PS50009"/>
    </source>
</evidence>
<dbReference type="SUPFAM" id="SSF48366">
    <property type="entry name" value="Ras GEF"/>
    <property type="match status" value="1"/>
</dbReference>
<dbReference type="Gene3D" id="1.25.40.20">
    <property type="entry name" value="Ankyrin repeat-containing domain"/>
    <property type="match status" value="1"/>
</dbReference>
<dbReference type="InterPro" id="IPR009914">
    <property type="entry name" value="DPM2"/>
</dbReference>
<feature type="coiled-coil region" evidence="8">
    <location>
        <begin position="500"/>
        <end position="570"/>
    </location>
</feature>
<evidence type="ECO:0000256" key="7">
    <source>
        <dbReference type="PROSITE-ProRule" id="PRU00168"/>
    </source>
</evidence>
<dbReference type="Gene3D" id="1.10.840.10">
    <property type="entry name" value="Ras guanine-nucleotide exchange factors catalytic domain"/>
    <property type="match status" value="1"/>
</dbReference>
<dbReference type="InterPro" id="IPR002110">
    <property type="entry name" value="Ankyrin_rpt"/>
</dbReference>
<feature type="repeat" description="ANK" evidence="6">
    <location>
        <begin position="630"/>
        <end position="652"/>
    </location>
</feature>
<keyword evidence="14" id="KW-1185">Reference proteome</keyword>
<proteinExistence type="predicted"/>
<dbReference type="Gene3D" id="1.20.870.10">
    <property type="entry name" value="Son of sevenless (SoS) protein Chain: S domain 1"/>
    <property type="match status" value="1"/>
</dbReference>
<dbReference type="Pfam" id="PF00618">
    <property type="entry name" value="RasGEF_N"/>
    <property type="match status" value="1"/>
</dbReference>
<dbReference type="Gene3D" id="1.10.287.1490">
    <property type="match status" value="1"/>
</dbReference>
<dbReference type="PROSITE" id="PS50009">
    <property type="entry name" value="RASGEF_CAT"/>
    <property type="match status" value="1"/>
</dbReference>
<accession>A0ABR4N0K4</accession>
<dbReference type="PANTHER" id="PTHR23113:SF363">
    <property type="entry name" value="PROTEIN SON OF SEVENLESS"/>
    <property type="match status" value="1"/>
</dbReference>
<dbReference type="SMART" id="SM00229">
    <property type="entry name" value="RasGEFN"/>
    <property type="match status" value="1"/>
</dbReference>
<dbReference type="InterPro" id="IPR000651">
    <property type="entry name" value="Ras-like_Gua-exchang_fac_N"/>
</dbReference>
<feature type="transmembrane region" description="Helical" evidence="10">
    <location>
        <begin position="1402"/>
        <end position="1426"/>
    </location>
</feature>
<keyword evidence="5 10" id="KW-0472">Membrane</keyword>
<reference evidence="13 14" key="1">
    <citation type="submission" date="2023-09" db="EMBL/GenBank/DDBJ databases">
        <title>Pangenome analysis of Batrachochytrium dendrobatidis and related Chytrids.</title>
        <authorList>
            <person name="Yacoub M.N."/>
            <person name="Stajich J.E."/>
            <person name="James T.Y."/>
        </authorList>
    </citation>
    <scope>NUCLEOTIDE SEQUENCE [LARGE SCALE GENOMIC DNA]</scope>
    <source>
        <strain evidence="13 14">JEL0888</strain>
    </source>
</reference>
<evidence type="ECO:0000256" key="6">
    <source>
        <dbReference type="PROSITE-ProRule" id="PRU00023"/>
    </source>
</evidence>
<dbReference type="PANTHER" id="PTHR23113">
    <property type="entry name" value="GUANINE NUCLEOTIDE EXCHANGE FACTOR"/>
    <property type="match status" value="1"/>
</dbReference>
<evidence type="ECO:0000256" key="2">
    <source>
        <dbReference type="ARBA" id="ARBA00022658"/>
    </source>
</evidence>
<dbReference type="InterPro" id="IPR023578">
    <property type="entry name" value="Ras_GEF_dom_sf"/>
</dbReference>
<dbReference type="Pfam" id="PF00617">
    <property type="entry name" value="RasGEF"/>
    <property type="match status" value="1"/>
</dbReference>
<dbReference type="InterPro" id="IPR036964">
    <property type="entry name" value="RASGEF_cat_dom_sf"/>
</dbReference>
<dbReference type="EMBL" id="JADGIZ020000053">
    <property type="protein sequence ID" value="KAL2913030.1"/>
    <property type="molecule type" value="Genomic_DNA"/>
</dbReference>
<evidence type="ECO:0000313" key="14">
    <source>
        <dbReference type="Proteomes" id="UP001527925"/>
    </source>
</evidence>
<protein>
    <recommendedName>
        <fullName evidence="15">Dolichol phosphate-mannose biosynthesis regulatory protein</fullName>
    </recommendedName>
</protein>